<dbReference type="InterPro" id="IPR020846">
    <property type="entry name" value="MFS_dom"/>
</dbReference>
<organism evidence="9 10">
    <name type="scientific">Metabacillus rhizosphaerae</name>
    <dbReference type="NCBI Taxonomy" id="3117747"/>
    <lineage>
        <taxon>Bacteria</taxon>
        <taxon>Bacillati</taxon>
        <taxon>Bacillota</taxon>
        <taxon>Bacilli</taxon>
        <taxon>Bacillales</taxon>
        <taxon>Bacillaceae</taxon>
        <taxon>Metabacillus</taxon>
    </lineage>
</organism>
<dbReference type="Pfam" id="PF07690">
    <property type="entry name" value="MFS_1"/>
    <property type="match status" value="1"/>
</dbReference>
<dbReference type="CDD" id="cd17324">
    <property type="entry name" value="MFS_NepI_like"/>
    <property type="match status" value="1"/>
</dbReference>
<gene>
    <name evidence="9" type="ORF">WCV66_01570</name>
</gene>
<feature type="transmembrane region" description="Helical" evidence="7">
    <location>
        <begin position="204"/>
        <end position="226"/>
    </location>
</feature>
<evidence type="ECO:0000259" key="8">
    <source>
        <dbReference type="PROSITE" id="PS50850"/>
    </source>
</evidence>
<feature type="transmembrane region" description="Helical" evidence="7">
    <location>
        <begin position="241"/>
        <end position="259"/>
    </location>
</feature>
<keyword evidence="5 7" id="KW-1133">Transmembrane helix</keyword>
<accession>A0ABZ2MUD6</accession>
<protein>
    <submittedName>
        <fullName evidence="9">MFS transporter</fullName>
    </submittedName>
</protein>
<dbReference type="PROSITE" id="PS50850">
    <property type="entry name" value="MFS"/>
    <property type="match status" value="1"/>
</dbReference>
<dbReference type="InterPro" id="IPR036259">
    <property type="entry name" value="MFS_trans_sf"/>
</dbReference>
<feature type="transmembrane region" description="Helical" evidence="7">
    <location>
        <begin position="74"/>
        <end position="101"/>
    </location>
</feature>
<feature type="transmembrane region" description="Helical" evidence="7">
    <location>
        <begin position="295"/>
        <end position="318"/>
    </location>
</feature>
<dbReference type="PANTHER" id="PTHR43124:SF3">
    <property type="entry name" value="CHLORAMPHENICOL EFFLUX PUMP RV0191"/>
    <property type="match status" value="1"/>
</dbReference>
<dbReference type="InterPro" id="IPR011701">
    <property type="entry name" value="MFS"/>
</dbReference>
<evidence type="ECO:0000256" key="4">
    <source>
        <dbReference type="ARBA" id="ARBA00022692"/>
    </source>
</evidence>
<evidence type="ECO:0000256" key="6">
    <source>
        <dbReference type="ARBA" id="ARBA00023136"/>
    </source>
</evidence>
<evidence type="ECO:0000256" key="3">
    <source>
        <dbReference type="ARBA" id="ARBA00022475"/>
    </source>
</evidence>
<comment type="subcellular location">
    <subcellularLocation>
        <location evidence="1">Cell membrane</location>
        <topology evidence="1">Multi-pass membrane protein</topology>
    </subcellularLocation>
</comment>
<feature type="transmembrane region" description="Helical" evidence="7">
    <location>
        <begin position="107"/>
        <end position="124"/>
    </location>
</feature>
<evidence type="ECO:0000256" key="5">
    <source>
        <dbReference type="ARBA" id="ARBA00022989"/>
    </source>
</evidence>
<sequence length="398" mass="42307">MSKRNSLFIFILTIGVFGILNTEMGVVGILPLIAEHFHVSVSTAGLLVSFFALAVAISGPILPLLFSGINRKKVLLLVLGVFVLGNIVSIFAPNFTIALIARVIPAFLHPVYISIALTAAASSVPQAEAPKAISKVILGVSAGMVIGVPITTFIANTTSVENAMLFFAIVNAVAFIAMLLFVPSMPVKERLSYGTQLSVLKKPILWLSIFAVIFINAAIFGVYTYLAEYLETITKVSGETISLMLVIFGVASLIGNLVGGTLLTKNAIKSVVSYPFALGAIYILLLLMGTFTAPMFIIVLLWGVLFAVGNNISQYWIASAVPEAPEFANGLFLAFGSLGITIGSAVGGLFISGMGIQYVLLAGALFLILSIVFILLRNTMYSSKKQLIQHSIKVANHS</sequence>
<proteinExistence type="predicted"/>
<evidence type="ECO:0000313" key="9">
    <source>
        <dbReference type="EMBL" id="WXB89021.1"/>
    </source>
</evidence>
<dbReference type="PANTHER" id="PTHR43124">
    <property type="entry name" value="PURINE EFFLUX PUMP PBUE"/>
    <property type="match status" value="1"/>
</dbReference>
<feature type="domain" description="Major facilitator superfamily (MFS) profile" evidence="8">
    <location>
        <begin position="1"/>
        <end position="380"/>
    </location>
</feature>
<keyword evidence="10" id="KW-1185">Reference proteome</keyword>
<evidence type="ECO:0000256" key="7">
    <source>
        <dbReference type="SAM" id="Phobius"/>
    </source>
</evidence>
<evidence type="ECO:0000256" key="2">
    <source>
        <dbReference type="ARBA" id="ARBA00022448"/>
    </source>
</evidence>
<feature type="transmembrane region" description="Helical" evidence="7">
    <location>
        <begin position="136"/>
        <end position="157"/>
    </location>
</feature>
<keyword evidence="6 7" id="KW-0472">Membrane</keyword>
<reference evidence="9 10" key="1">
    <citation type="submission" date="2024-02" db="EMBL/GenBank/DDBJ databases">
        <title>Seven novel Bacillus-like species.</title>
        <authorList>
            <person name="Liu G."/>
        </authorList>
    </citation>
    <scope>NUCLEOTIDE SEQUENCE [LARGE SCALE GENOMIC DNA]</scope>
    <source>
        <strain evidence="9 10">FJAT-53654</strain>
    </source>
</reference>
<evidence type="ECO:0000313" key="10">
    <source>
        <dbReference type="Proteomes" id="UP001368328"/>
    </source>
</evidence>
<keyword evidence="2" id="KW-0813">Transport</keyword>
<dbReference type="Gene3D" id="1.20.1250.20">
    <property type="entry name" value="MFS general substrate transporter like domains"/>
    <property type="match status" value="1"/>
</dbReference>
<dbReference type="RefSeq" id="WP_338787746.1">
    <property type="nucleotide sequence ID" value="NZ_CP147403.1"/>
</dbReference>
<feature type="transmembrane region" description="Helical" evidence="7">
    <location>
        <begin position="330"/>
        <end position="350"/>
    </location>
</feature>
<feature type="transmembrane region" description="Helical" evidence="7">
    <location>
        <begin position="7"/>
        <end position="34"/>
    </location>
</feature>
<dbReference type="Proteomes" id="UP001368328">
    <property type="component" value="Chromosome"/>
</dbReference>
<dbReference type="SUPFAM" id="SSF103473">
    <property type="entry name" value="MFS general substrate transporter"/>
    <property type="match status" value="1"/>
</dbReference>
<name>A0ABZ2MUD6_9BACI</name>
<feature type="transmembrane region" description="Helical" evidence="7">
    <location>
        <begin position="356"/>
        <end position="376"/>
    </location>
</feature>
<keyword evidence="3" id="KW-1003">Cell membrane</keyword>
<keyword evidence="4 7" id="KW-0812">Transmembrane</keyword>
<feature type="transmembrane region" description="Helical" evidence="7">
    <location>
        <begin position="271"/>
        <end position="289"/>
    </location>
</feature>
<feature type="transmembrane region" description="Helical" evidence="7">
    <location>
        <begin position="163"/>
        <end position="183"/>
    </location>
</feature>
<evidence type="ECO:0000256" key="1">
    <source>
        <dbReference type="ARBA" id="ARBA00004651"/>
    </source>
</evidence>
<dbReference type="EMBL" id="CP147403">
    <property type="protein sequence ID" value="WXB89021.1"/>
    <property type="molecule type" value="Genomic_DNA"/>
</dbReference>
<feature type="transmembrane region" description="Helical" evidence="7">
    <location>
        <begin position="46"/>
        <end position="67"/>
    </location>
</feature>
<dbReference type="InterPro" id="IPR050189">
    <property type="entry name" value="MFS_Efflux_Transporters"/>
</dbReference>